<dbReference type="InterPro" id="IPR001304">
    <property type="entry name" value="C-type_lectin-like"/>
</dbReference>
<dbReference type="EMBL" id="JAFJMO010000001">
    <property type="protein sequence ID" value="KAJ8287773.1"/>
    <property type="molecule type" value="Genomic_DNA"/>
</dbReference>
<evidence type="ECO:0000259" key="5">
    <source>
        <dbReference type="PROSITE" id="PS50041"/>
    </source>
</evidence>
<dbReference type="SUPFAM" id="SSF56436">
    <property type="entry name" value="C-type lectin-like"/>
    <property type="match status" value="1"/>
</dbReference>
<dbReference type="PROSITE" id="PS50041">
    <property type="entry name" value="C_TYPE_LECTIN_2"/>
    <property type="match status" value="1"/>
</dbReference>
<evidence type="ECO:0000313" key="6">
    <source>
        <dbReference type="EMBL" id="KAJ8287773.1"/>
    </source>
</evidence>
<dbReference type="PROSITE" id="PS00615">
    <property type="entry name" value="C_TYPE_LECTIN_1"/>
    <property type="match status" value="1"/>
</dbReference>
<gene>
    <name evidence="6" type="ORF">COCON_G00004320</name>
</gene>
<feature type="transmembrane region" description="Helical" evidence="4">
    <location>
        <begin position="46"/>
        <end position="67"/>
    </location>
</feature>
<keyword evidence="4" id="KW-0472">Membrane</keyword>
<name>A0A9Q1I8J3_CONCO</name>
<keyword evidence="4" id="KW-1133">Transmembrane helix</keyword>
<dbReference type="InterPro" id="IPR016187">
    <property type="entry name" value="CTDL_fold"/>
</dbReference>
<dbReference type="Gene3D" id="3.10.100.10">
    <property type="entry name" value="Mannose-Binding Protein A, subunit A"/>
    <property type="match status" value="1"/>
</dbReference>
<keyword evidence="4" id="KW-0812">Transmembrane</keyword>
<sequence>MENTENYTSLQEFTEDTSSQGNRPILCKADDRQDVQGATCRRRQTVLLIVALLVSISANIALGVLLYNGSSSGTGSQVVVGETKATVQTYATLPSRYSQLCRDYTDLAMNCTHPGGTVRQCLPCPHSWLQSEGRCYYFSSDKLDWEESQKSCEAMGSHLTVLHSHKQHEFVEKEARRQGGFDYHFWIGLRDRETEGVWKWVDNTTLNATYWDLSEPDNHLSGGIHGEDCAVVNAHFRSWFDVPCDFIYRWICETEALDIN</sequence>
<evidence type="ECO:0000256" key="4">
    <source>
        <dbReference type="SAM" id="Phobius"/>
    </source>
</evidence>
<keyword evidence="2" id="KW-1015">Disulfide bond</keyword>
<comment type="caution">
    <text evidence="6">The sequence shown here is derived from an EMBL/GenBank/DDBJ whole genome shotgun (WGS) entry which is preliminary data.</text>
</comment>
<feature type="compositionally biased region" description="Polar residues" evidence="3">
    <location>
        <begin position="1"/>
        <end position="22"/>
    </location>
</feature>
<dbReference type="InterPro" id="IPR018378">
    <property type="entry name" value="C-type_lectin_CS"/>
</dbReference>
<evidence type="ECO:0000256" key="3">
    <source>
        <dbReference type="SAM" id="MobiDB-lite"/>
    </source>
</evidence>
<evidence type="ECO:0000256" key="2">
    <source>
        <dbReference type="ARBA" id="ARBA00023157"/>
    </source>
</evidence>
<feature type="domain" description="C-type lectin" evidence="5">
    <location>
        <begin position="131"/>
        <end position="253"/>
    </location>
</feature>
<dbReference type="SMART" id="SM00034">
    <property type="entry name" value="CLECT"/>
    <property type="match status" value="1"/>
</dbReference>
<reference evidence="6" key="1">
    <citation type="journal article" date="2023" name="Science">
        <title>Genome structures resolve the early diversification of teleost fishes.</title>
        <authorList>
            <person name="Parey E."/>
            <person name="Louis A."/>
            <person name="Montfort J."/>
            <person name="Bouchez O."/>
            <person name="Roques C."/>
            <person name="Iampietro C."/>
            <person name="Lluch J."/>
            <person name="Castinel A."/>
            <person name="Donnadieu C."/>
            <person name="Desvignes T."/>
            <person name="Floi Bucao C."/>
            <person name="Jouanno E."/>
            <person name="Wen M."/>
            <person name="Mejri S."/>
            <person name="Dirks R."/>
            <person name="Jansen H."/>
            <person name="Henkel C."/>
            <person name="Chen W.J."/>
            <person name="Zahm M."/>
            <person name="Cabau C."/>
            <person name="Klopp C."/>
            <person name="Thompson A.W."/>
            <person name="Robinson-Rechavi M."/>
            <person name="Braasch I."/>
            <person name="Lecointre G."/>
            <person name="Bobe J."/>
            <person name="Postlethwait J.H."/>
            <person name="Berthelot C."/>
            <person name="Roest Crollius H."/>
            <person name="Guiguen Y."/>
        </authorList>
    </citation>
    <scope>NUCLEOTIDE SEQUENCE</scope>
    <source>
        <strain evidence="6">Concon-B</strain>
    </source>
</reference>
<accession>A0A9Q1I8J3</accession>
<dbReference type="AlphaFoldDB" id="A0A9Q1I8J3"/>
<keyword evidence="1" id="KW-0430">Lectin</keyword>
<dbReference type="InterPro" id="IPR016186">
    <property type="entry name" value="C-type_lectin-like/link_sf"/>
</dbReference>
<dbReference type="Pfam" id="PF00059">
    <property type="entry name" value="Lectin_C"/>
    <property type="match status" value="1"/>
</dbReference>
<dbReference type="InterPro" id="IPR033989">
    <property type="entry name" value="CD209-like_CTLD"/>
</dbReference>
<proteinExistence type="predicted"/>
<dbReference type="InterPro" id="IPR051379">
    <property type="entry name" value="C-type_Lectin_Receptor_IMM"/>
</dbReference>
<organism evidence="6 7">
    <name type="scientific">Conger conger</name>
    <name type="common">Conger eel</name>
    <name type="synonym">Muraena conger</name>
    <dbReference type="NCBI Taxonomy" id="82655"/>
    <lineage>
        <taxon>Eukaryota</taxon>
        <taxon>Metazoa</taxon>
        <taxon>Chordata</taxon>
        <taxon>Craniata</taxon>
        <taxon>Vertebrata</taxon>
        <taxon>Euteleostomi</taxon>
        <taxon>Actinopterygii</taxon>
        <taxon>Neopterygii</taxon>
        <taxon>Teleostei</taxon>
        <taxon>Anguilliformes</taxon>
        <taxon>Congridae</taxon>
        <taxon>Conger</taxon>
    </lineage>
</organism>
<feature type="region of interest" description="Disordered" evidence="3">
    <location>
        <begin position="1"/>
        <end position="24"/>
    </location>
</feature>
<evidence type="ECO:0000313" key="7">
    <source>
        <dbReference type="Proteomes" id="UP001152803"/>
    </source>
</evidence>
<dbReference type="GO" id="GO:0030246">
    <property type="term" value="F:carbohydrate binding"/>
    <property type="evidence" value="ECO:0007669"/>
    <property type="project" value="UniProtKB-KW"/>
</dbReference>
<dbReference type="CDD" id="cd03590">
    <property type="entry name" value="CLECT_DC-SIGN_like"/>
    <property type="match status" value="1"/>
</dbReference>
<evidence type="ECO:0000256" key="1">
    <source>
        <dbReference type="ARBA" id="ARBA00022734"/>
    </source>
</evidence>
<keyword evidence="7" id="KW-1185">Reference proteome</keyword>
<dbReference type="Proteomes" id="UP001152803">
    <property type="component" value="Unassembled WGS sequence"/>
</dbReference>
<dbReference type="OrthoDB" id="10265275at2759"/>
<dbReference type="PANTHER" id="PTHR46746">
    <property type="entry name" value="KILLER CELL LECTIN-LIKE RECEPTOR SUBFAMILY F MEMBER 2"/>
    <property type="match status" value="1"/>
</dbReference>
<protein>
    <recommendedName>
        <fullName evidence="5">C-type lectin domain-containing protein</fullName>
    </recommendedName>
</protein>
<dbReference type="PANTHER" id="PTHR46746:SF9">
    <property type="entry name" value="CD209 ANTIGEN-LIKE PROTEIN C-LIKE"/>
    <property type="match status" value="1"/>
</dbReference>